<dbReference type="RefSeq" id="WP_073311961.1">
    <property type="nucleotide sequence ID" value="NZ_FQZI01000005.1"/>
</dbReference>
<evidence type="ECO:0000256" key="1">
    <source>
        <dbReference type="SAM" id="Phobius"/>
    </source>
</evidence>
<evidence type="ECO:0000313" key="2">
    <source>
        <dbReference type="EMBL" id="SHJ09831.1"/>
    </source>
</evidence>
<dbReference type="EMBL" id="FQZI01000005">
    <property type="protein sequence ID" value="SHJ09831.1"/>
    <property type="molecule type" value="Genomic_DNA"/>
</dbReference>
<dbReference type="AlphaFoldDB" id="A0A1M6GIT4"/>
<dbReference type="OrthoDB" id="1496218at2"/>
<keyword evidence="1" id="KW-0472">Membrane</keyword>
<keyword evidence="3" id="KW-1185">Reference proteome</keyword>
<keyword evidence="1" id="KW-0812">Transmembrane</keyword>
<proteinExistence type="predicted"/>
<accession>A0A1M6GIT4</accession>
<reference evidence="3" key="1">
    <citation type="submission" date="2016-11" db="EMBL/GenBank/DDBJ databases">
        <authorList>
            <person name="Varghese N."/>
            <person name="Submissions S."/>
        </authorList>
    </citation>
    <scope>NUCLEOTIDE SEQUENCE [LARGE SCALE GENOMIC DNA]</scope>
    <source>
        <strain evidence="3">DSM 18829</strain>
    </source>
</reference>
<name>A0A1M6GIT4_9FLAO</name>
<keyword evidence="1" id="KW-1133">Transmembrane helix</keyword>
<organism evidence="2 3">
    <name type="scientific">Flavobacterium terrae</name>
    <dbReference type="NCBI Taxonomy" id="415425"/>
    <lineage>
        <taxon>Bacteria</taxon>
        <taxon>Pseudomonadati</taxon>
        <taxon>Bacteroidota</taxon>
        <taxon>Flavobacteriia</taxon>
        <taxon>Flavobacteriales</taxon>
        <taxon>Flavobacteriaceae</taxon>
        <taxon>Flavobacterium</taxon>
    </lineage>
</organism>
<dbReference type="Proteomes" id="UP000184488">
    <property type="component" value="Unassembled WGS sequence"/>
</dbReference>
<gene>
    <name evidence="2" type="ORF">SAMN05444363_2637</name>
</gene>
<dbReference type="STRING" id="415425.SAMN05444363_2637"/>
<protein>
    <submittedName>
        <fullName evidence="2">Uncharacterized protein</fullName>
    </submittedName>
</protein>
<evidence type="ECO:0000313" key="3">
    <source>
        <dbReference type="Proteomes" id="UP000184488"/>
    </source>
</evidence>
<sequence length="162" mass="18880">MINFSEIKTENLKDTFYLFGIFSTFIISIVTLSIAIKNRKNSLRENLYKEQFNFVSKLTSEFYHLHSELTKINNGKEIAINEIEEKIENIFSVMFSNTHLGCDNVLIKASTTLDSVNVFLKSSETKKETFENYFKNFGELTNIIRNQMGVHPLSKENEKLFR</sequence>
<feature type="transmembrane region" description="Helical" evidence="1">
    <location>
        <begin position="16"/>
        <end position="36"/>
    </location>
</feature>